<evidence type="ECO:0000313" key="3">
    <source>
        <dbReference type="EMBL" id="OGZ75431.1"/>
    </source>
</evidence>
<dbReference type="AlphaFoldDB" id="A0A1G2ILP0"/>
<dbReference type="GO" id="GO:0004527">
    <property type="term" value="F:exonuclease activity"/>
    <property type="evidence" value="ECO:0007669"/>
    <property type="project" value="UniProtKB-KW"/>
</dbReference>
<dbReference type="Gene3D" id="3.90.1640.30">
    <property type="match status" value="1"/>
</dbReference>
<dbReference type="Pfam" id="PF01368">
    <property type="entry name" value="DHH"/>
    <property type="match status" value="1"/>
</dbReference>
<organism evidence="3 4">
    <name type="scientific">Candidatus Staskawiczbacteria bacterium RIFCSPLOWO2_12_FULL_37_15</name>
    <dbReference type="NCBI Taxonomy" id="1802218"/>
    <lineage>
        <taxon>Bacteria</taxon>
        <taxon>Candidatus Staskawicziibacteriota</taxon>
    </lineage>
</organism>
<dbReference type="InterPro" id="IPR051673">
    <property type="entry name" value="SSDNA_exonuclease_RecJ"/>
</dbReference>
<name>A0A1G2ILP0_9BACT</name>
<dbReference type="Proteomes" id="UP000178632">
    <property type="component" value="Unassembled WGS sequence"/>
</dbReference>
<evidence type="ECO:0008006" key="5">
    <source>
        <dbReference type="Google" id="ProtNLM"/>
    </source>
</evidence>
<dbReference type="SUPFAM" id="SSF64182">
    <property type="entry name" value="DHH phosphoesterases"/>
    <property type="match status" value="1"/>
</dbReference>
<sequence>MLFMKHKIKNLEKASERIKKAVLNKERIILYGDSDLDGISSVVILEEAIKSLGGSIDSAFFPDREKDGYGVNLNALEILKDKAPALFITLDLGIGNLKEIETANKMGFEVLIIDHHETLFGMPNASIIVDPKQESDNYPFKGMANVGITFKLCEEILGDKISKSLRNSFLELTALGTIADMVPQVDENQKVIEEGLRSLKNTFRPALRAFLDILGEGSVFEGSLQKIISALNASESINYQNESYFLLINPSLEKCKDMAQHLINESQQKQFKVKEITQEIERRIMQKPDEEVVFEGDPSWKLTLAGSVASIISQKYEKPAFIFKKGDKESCGSVRNPKGTNSVEAMKTCADFLLTYGGHAQASGFRVKNEDLEKFKERLNNYFRK</sequence>
<accession>A0A1G2ILP0</accession>
<evidence type="ECO:0000259" key="1">
    <source>
        <dbReference type="Pfam" id="PF01368"/>
    </source>
</evidence>
<dbReference type="PANTHER" id="PTHR30255:SF2">
    <property type="entry name" value="SINGLE-STRANDED-DNA-SPECIFIC EXONUCLEASE RECJ"/>
    <property type="match status" value="1"/>
</dbReference>
<dbReference type="EMBL" id="MHPE01000048">
    <property type="protein sequence ID" value="OGZ75431.1"/>
    <property type="molecule type" value="Genomic_DNA"/>
</dbReference>
<proteinExistence type="predicted"/>
<dbReference type="InterPro" id="IPR038763">
    <property type="entry name" value="DHH_sf"/>
</dbReference>
<evidence type="ECO:0000259" key="2">
    <source>
        <dbReference type="Pfam" id="PF02272"/>
    </source>
</evidence>
<protein>
    <recommendedName>
        <fullName evidence="5">Single-stranded-DNA-specific exonuclease RecJ</fullName>
    </recommendedName>
</protein>
<dbReference type="PANTHER" id="PTHR30255">
    <property type="entry name" value="SINGLE-STRANDED-DNA-SPECIFIC EXONUCLEASE RECJ"/>
    <property type="match status" value="1"/>
</dbReference>
<dbReference type="GO" id="GO:0003676">
    <property type="term" value="F:nucleic acid binding"/>
    <property type="evidence" value="ECO:0007669"/>
    <property type="project" value="InterPro"/>
</dbReference>
<comment type="caution">
    <text evidence="3">The sequence shown here is derived from an EMBL/GenBank/DDBJ whole genome shotgun (WGS) entry which is preliminary data.</text>
</comment>
<evidence type="ECO:0000313" key="4">
    <source>
        <dbReference type="Proteomes" id="UP000178632"/>
    </source>
</evidence>
<feature type="domain" description="DHHA1" evidence="2">
    <location>
        <begin position="297"/>
        <end position="384"/>
    </location>
</feature>
<feature type="domain" description="DDH" evidence="1">
    <location>
        <begin position="27"/>
        <end position="177"/>
    </location>
</feature>
<gene>
    <name evidence="3" type="ORF">A3G45_02870</name>
</gene>
<reference evidence="3 4" key="1">
    <citation type="journal article" date="2016" name="Nat. Commun.">
        <title>Thousands of microbial genomes shed light on interconnected biogeochemical processes in an aquifer system.</title>
        <authorList>
            <person name="Anantharaman K."/>
            <person name="Brown C.T."/>
            <person name="Hug L.A."/>
            <person name="Sharon I."/>
            <person name="Castelle C.J."/>
            <person name="Probst A.J."/>
            <person name="Thomas B.C."/>
            <person name="Singh A."/>
            <person name="Wilkins M.J."/>
            <person name="Karaoz U."/>
            <person name="Brodie E.L."/>
            <person name="Williams K.H."/>
            <person name="Hubbard S.S."/>
            <person name="Banfield J.F."/>
        </authorList>
    </citation>
    <scope>NUCLEOTIDE SEQUENCE [LARGE SCALE GENOMIC DNA]</scope>
</reference>
<dbReference type="Pfam" id="PF02272">
    <property type="entry name" value="DHHA1"/>
    <property type="match status" value="1"/>
</dbReference>
<dbReference type="InterPro" id="IPR003156">
    <property type="entry name" value="DHHA1_dom"/>
</dbReference>
<dbReference type="InterPro" id="IPR001667">
    <property type="entry name" value="DDH_dom"/>
</dbReference>
<dbReference type="Gene3D" id="3.10.310.30">
    <property type="match status" value="1"/>
</dbReference>